<accession>A0A9P6NM73</accession>
<dbReference type="AlphaFoldDB" id="A0A9P6NM73"/>
<dbReference type="EMBL" id="MU167240">
    <property type="protein sequence ID" value="KAG0148122.1"/>
    <property type="molecule type" value="Genomic_DNA"/>
</dbReference>
<name>A0A9P6NM73_9BASI</name>
<gene>
    <name evidence="1" type="ORF">CROQUDRAFT_655248</name>
</gene>
<evidence type="ECO:0000313" key="2">
    <source>
        <dbReference type="Proteomes" id="UP000886653"/>
    </source>
</evidence>
<comment type="caution">
    <text evidence="1">The sequence shown here is derived from an EMBL/GenBank/DDBJ whole genome shotgun (WGS) entry which is preliminary data.</text>
</comment>
<dbReference type="Proteomes" id="UP000886653">
    <property type="component" value="Unassembled WGS sequence"/>
</dbReference>
<sequence>STELKPPFHTPHLFPDLYSTGFTGKYRQLNLGWSDGETRDFRLSHERSYLLAVARARTSEQC</sequence>
<keyword evidence="2" id="KW-1185">Reference proteome</keyword>
<proteinExistence type="predicted"/>
<reference evidence="1" key="1">
    <citation type="submission" date="2013-11" db="EMBL/GenBank/DDBJ databases">
        <title>Genome sequence of the fusiform rust pathogen reveals effectors for host alternation and coevolution with pine.</title>
        <authorList>
            <consortium name="DOE Joint Genome Institute"/>
            <person name="Smith K."/>
            <person name="Pendleton A."/>
            <person name="Kubisiak T."/>
            <person name="Anderson C."/>
            <person name="Salamov A."/>
            <person name="Aerts A."/>
            <person name="Riley R."/>
            <person name="Clum A."/>
            <person name="Lindquist E."/>
            <person name="Ence D."/>
            <person name="Campbell M."/>
            <person name="Kronenberg Z."/>
            <person name="Feau N."/>
            <person name="Dhillon B."/>
            <person name="Hamelin R."/>
            <person name="Burleigh J."/>
            <person name="Smith J."/>
            <person name="Yandell M."/>
            <person name="Nelson C."/>
            <person name="Grigoriev I."/>
            <person name="Davis J."/>
        </authorList>
    </citation>
    <scope>NUCLEOTIDE SEQUENCE</scope>
    <source>
        <strain evidence="1">G11</strain>
    </source>
</reference>
<organism evidence="1 2">
    <name type="scientific">Cronartium quercuum f. sp. fusiforme G11</name>
    <dbReference type="NCBI Taxonomy" id="708437"/>
    <lineage>
        <taxon>Eukaryota</taxon>
        <taxon>Fungi</taxon>
        <taxon>Dikarya</taxon>
        <taxon>Basidiomycota</taxon>
        <taxon>Pucciniomycotina</taxon>
        <taxon>Pucciniomycetes</taxon>
        <taxon>Pucciniales</taxon>
        <taxon>Coleosporiaceae</taxon>
        <taxon>Cronartium</taxon>
    </lineage>
</organism>
<protein>
    <submittedName>
        <fullName evidence="1">Uncharacterized protein</fullName>
    </submittedName>
</protein>
<evidence type="ECO:0000313" key="1">
    <source>
        <dbReference type="EMBL" id="KAG0148122.1"/>
    </source>
</evidence>
<feature type="non-terminal residue" evidence="1">
    <location>
        <position position="1"/>
    </location>
</feature>